<dbReference type="InterPro" id="IPR000182">
    <property type="entry name" value="GNAT_dom"/>
</dbReference>
<evidence type="ECO:0000256" key="2">
    <source>
        <dbReference type="ARBA" id="ARBA00023315"/>
    </source>
</evidence>
<dbReference type="Proteomes" id="UP001519271">
    <property type="component" value="Unassembled WGS sequence"/>
</dbReference>
<dbReference type="Pfam" id="PF13302">
    <property type="entry name" value="Acetyltransf_3"/>
    <property type="match status" value="1"/>
</dbReference>
<dbReference type="PANTHER" id="PTHR43792">
    <property type="entry name" value="GNAT FAMILY, PUTATIVE (AFU_ORTHOLOGUE AFUA_3G00765)-RELATED-RELATED"/>
    <property type="match status" value="1"/>
</dbReference>
<dbReference type="PANTHER" id="PTHR43792:SF8">
    <property type="entry name" value="[RIBOSOMAL PROTEIN US5]-ALANINE N-ACETYLTRANSFERASE"/>
    <property type="match status" value="1"/>
</dbReference>
<evidence type="ECO:0000313" key="6">
    <source>
        <dbReference type="Proteomes" id="UP001519271"/>
    </source>
</evidence>
<keyword evidence="2 5" id="KW-0012">Acyltransferase</keyword>
<gene>
    <name evidence="5" type="ORF">J2Z34_001401</name>
</gene>
<dbReference type="SUPFAM" id="SSF55729">
    <property type="entry name" value="Acyl-CoA N-acyltransferases (Nat)"/>
    <property type="match status" value="1"/>
</dbReference>
<comment type="caution">
    <text evidence="5">The sequence shown here is derived from an EMBL/GenBank/DDBJ whole genome shotgun (WGS) entry which is preliminary data.</text>
</comment>
<dbReference type="PROSITE" id="PS51186">
    <property type="entry name" value="GNAT"/>
    <property type="match status" value="1"/>
</dbReference>
<evidence type="ECO:0000256" key="1">
    <source>
        <dbReference type="ARBA" id="ARBA00022679"/>
    </source>
</evidence>
<dbReference type="InterPro" id="IPR016181">
    <property type="entry name" value="Acyl_CoA_acyltransferase"/>
</dbReference>
<dbReference type="EC" id="2.3.1.267" evidence="5"/>
<organism evidence="5 6">
    <name type="scientific">Youngiibacter multivorans</name>
    <dbReference type="NCBI Taxonomy" id="937251"/>
    <lineage>
        <taxon>Bacteria</taxon>
        <taxon>Bacillati</taxon>
        <taxon>Bacillota</taxon>
        <taxon>Clostridia</taxon>
        <taxon>Eubacteriales</taxon>
        <taxon>Clostridiaceae</taxon>
        <taxon>Youngiibacter</taxon>
    </lineage>
</organism>
<sequence length="320" mass="36109">MGSMKVTIEQTKGGDGRDHILRDNDSITIGRYTVIEKDPGTKSTMIRLRFYKIQDSDLMKAAVQAIAKSLIWGGEVFKLNIITSSETPTSPFTSSGFTLEGILVNNSYQDSIIASEFLFGTDATRFRSVTDYKLLALEGRSVDLRLATPEDAESFLRYYTRNKEFLGPFEPRREDDFFTLRGQKKALEESYRAYLAGSAINFGVFLKGTLIGKIQISGITYGSFRSAIVGYGLGKETEGKGYMQDALSTVIDYAFEELGLHRLEASTLPENLRSQKTLEKNGFRKVGLNEKYLYISGEWRDHLTFSLVKERYLENRDGKE</sequence>
<proteinExistence type="inferred from homology"/>
<evidence type="ECO:0000313" key="5">
    <source>
        <dbReference type="EMBL" id="MBP1918921.1"/>
    </source>
</evidence>
<dbReference type="Gene3D" id="3.40.630.30">
    <property type="match status" value="2"/>
</dbReference>
<keyword evidence="1 5" id="KW-0808">Transferase</keyword>
<dbReference type="RefSeq" id="WP_209459139.1">
    <property type="nucleotide sequence ID" value="NZ_JAGGKC010000009.1"/>
</dbReference>
<protein>
    <submittedName>
        <fullName evidence="5">Ribosomal-protein-alanine N-acetyltransferase</fullName>
        <ecNumber evidence="5">2.3.1.267</ecNumber>
    </submittedName>
</protein>
<accession>A0ABS4G327</accession>
<evidence type="ECO:0000256" key="3">
    <source>
        <dbReference type="ARBA" id="ARBA00038502"/>
    </source>
</evidence>
<evidence type="ECO:0000259" key="4">
    <source>
        <dbReference type="PROSITE" id="PS51186"/>
    </source>
</evidence>
<dbReference type="GO" id="GO:0008999">
    <property type="term" value="F:protein-N-terminal-alanine acetyltransferase activity"/>
    <property type="evidence" value="ECO:0007669"/>
    <property type="project" value="UniProtKB-EC"/>
</dbReference>
<dbReference type="InterPro" id="IPR051531">
    <property type="entry name" value="N-acetyltransferase"/>
</dbReference>
<name>A0ABS4G327_9CLOT</name>
<comment type="similarity">
    <text evidence="3">Belongs to the acetyltransferase family. RimJ subfamily.</text>
</comment>
<feature type="domain" description="N-acetyltransferase" evidence="4">
    <location>
        <begin position="142"/>
        <end position="314"/>
    </location>
</feature>
<dbReference type="EMBL" id="JAGGKC010000009">
    <property type="protein sequence ID" value="MBP1918921.1"/>
    <property type="molecule type" value="Genomic_DNA"/>
</dbReference>
<keyword evidence="6" id="KW-1185">Reference proteome</keyword>
<reference evidence="5 6" key="1">
    <citation type="submission" date="2021-03" db="EMBL/GenBank/DDBJ databases">
        <title>Genomic Encyclopedia of Type Strains, Phase IV (KMG-IV): sequencing the most valuable type-strain genomes for metagenomic binning, comparative biology and taxonomic classification.</title>
        <authorList>
            <person name="Goeker M."/>
        </authorList>
    </citation>
    <scope>NUCLEOTIDE SEQUENCE [LARGE SCALE GENOMIC DNA]</scope>
    <source>
        <strain evidence="5 6">DSM 6139</strain>
    </source>
</reference>